<evidence type="ECO:0000256" key="11">
    <source>
        <dbReference type="ARBA" id="ARBA00023125"/>
    </source>
</evidence>
<feature type="binding site" evidence="13">
    <location>
        <position position="94"/>
    </location>
    <ligand>
        <name>Zn(2+)</name>
        <dbReference type="ChEBI" id="CHEBI:29105"/>
    </ligand>
</feature>
<keyword evidence="5 15" id="KW-0963">Cytoplasm</keyword>
<comment type="cofactor">
    <cofactor evidence="14">
        <name>Mn(2+)</name>
        <dbReference type="ChEBI" id="CHEBI:29035"/>
    </cofactor>
    <cofactor evidence="14">
        <name>Fe(2+)</name>
        <dbReference type="ChEBI" id="CHEBI:29033"/>
    </cofactor>
    <text evidence="14">Binds 1 Mn(2+) or Fe(2+) ion per subunit.</text>
</comment>
<keyword evidence="11 15" id="KW-0238">DNA-binding</keyword>
<comment type="cofactor">
    <cofactor evidence="13">
        <name>Zn(2+)</name>
        <dbReference type="ChEBI" id="CHEBI:29105"/>
    </cofactor>
    <text evidence="13">Binds 1 zinc ion per subunit.</text>
</comment>
<dbReference type="InterPro" id="IPR043135">
    <property type="entry name" value="Fur_C"/>
</dbReference>
<dbReference type="InterPro" id="IPR002481">
    <property type="entry name" value="FUR"/>
</dbReference>
<evidence type="ECO:0000313" key="17">
    <source>
        <dbReference type="Proteomes" id="UP000588806"/>
    </source>
</evidence>
<evidence type="ECO:0000256" key="13">
    <source>
        <dbReference type="PIRSR" id="PIRSR602481-1"/>
    </source>
</evidence>
<dbReference type="InterPro" id="IPR036388">
    <property type="entry name" value="WH-like_DNA-bd_sf"/>
</dbReference>
<accession>A0A7Y3XAY1</accession>
<dbReference type="InterPro" id="IPR036390">
    <property type="entry name" value="WH_DNA-bd_sf"/>
</dbReference>
<evidence type="ECO:0000256" key="2">
    <source>
        <dbReference type="ARBA" id="ARBA00007957"/>
    </source>
</evidence>
<dbReference type="Proteomes" id="UP000588806">
    <property type="component" value="Unassembled WGS sequence"/>
</dbReference>
<dbReference type="Gene3D" id="3.30.1490.190">
    <property type="match status" value="1"/>
</dbReference>
<feature type="binding site" evidence="14">
    <location>
        <position position="90"/>
    </location>
    <ligand>
        <name>Fe cation</name>
        <dbReference type="ChEBI" id="CHEBI:24875"/>
    </ligand>
</feature>
<dbReference type="PANTHER" id="PTHR33202:SF2">
    <property type="entry name" value="FERRIC UPTAKE REGULATION PROTEIN"/>
    <property type="match status" value="1"/>
</dbReference>
<dbReference type="RefSeq" id="WP_171702201.1">
    <property type="nucleotide sequence ID" value="NZ_JABFHI010000003.1"/>
</dbReference>
<evidence type="ECO:0000256" key="10">
    <source>
        <dbReference type="ARBA" id="ARBA00023015"/>
    </source>
</evidence>
<dbReference type="GO" id="GO:1900705">
    <property type="term" value="P:negative regulation of siderophore biosynthetic process"/>
    <property type="evidence" value="ECO:0007669"/>
    <property type="project" value="TreeGrafter"/>
</dbReference>
<evidence type="ECO:0000256" key="7">
    <source>
        <dbReference type="ARBA" id="ARBA00022723"/>
    </source>
</evidence>
<dbReference type="GO" id="GO:0008270">
    <property type="term" value="F:zinc ion binding"/>
    <property type="evidence" value="ECO:0007669"/>
    <property type="project" value="TreeGrafter"/>
</dbReference>
<protein>
    <recommendedName>
        <fullName evidence="4 15">Ferric uptake regulation protein</fullName>
    </recommendedName>
</protein>
<evidence type="ECO:0000256" key="14">
    <source>
        <dbReference type="PIRSR" id="PIRSR602481-2"/>
    </source>
</evidence>
<name>A0A7Y3XAY1_9GAMM</name>
<keyword evidence="12 15" id="KW-0804">Transcription</keyword>
<dbReference type="Gene3D" id="1.10.10.10">
    <property type="entry name" value="Winged helix-like DNA-binding domain superfamily/Winged helix DNA-binding domain"/>
    <property type="match status" value="1"/>
</dbReference>
<keyword evidence="17" id="KW-1185">Reference proteome</keyword>
<evidence type="ECO:0000256" key="9">
    <source>
        <dbReference type="ARBA" id="ARBA00023004"/>
    </source>
</evidence>
<dbReference type="NCBIfam" id="NF006999">
    <property type="entry name" value="PRK09462.1"/>
    <property type="match status" value="1"/>
</dbReference>
<evidence type="ECO:0000256" key="4">
    <source>
        <dbReference type="ARBA" id="ARBA00020910"/>
    </source>
</evidence>
<dbReference type="GO" id="GO:0045892">
    <property type="term" value="P:negative regulation of DNA-templated transcription"/>
    <property type="evidence" value="ECO:0007669"/>
    <property type="project" value="TreeGrafter"/>
</dbReference>
<keyword evidence="6 15" id="KW-0678">Repressor</keyword>
<dbReference type="FunFam" id="1.10.10.10:FF:000007">
    <property type="entry name" value="Ferric uptake regulation protein"/>
    <property type="match status" value="1"/>
</dbReference>
<gene>
    <name evidence="15 16" type="primary">fur</name>
    <name evidence="16" type="ORF">HLB35_07985</name>
</gene>
<keyword evidence="7 13" id="KW-0479">Metal-binding</keyword>
<comment type="subunit">
    <text evidence="3 15">Homodimer.</text>
</comment>
<dbReference type="GO" id="GO:0000976">
    <property type="term" value="F:transcription cis-regulatory region binding"/>
    <property type="evidence" value="ECO:0007669"/>
    <property type="project" value="TreeGrafter"/>
</dbReference>
<dbReference type="GO" id="GO:0003700">
    <property type="term" value="F:DNA-binding transcription factor activity"/>
    <property type="evidence" value="ECO:0007669"/>
    <property type="project" value="UniProtKB-UniRule"/>
</dbReference>
<reference evidence="16 17" key="1">
    <citation type="submission" date="2020-05" db="EMBL/GenBank/DDBJ databases">
        <authorList>
            <person name="Ruan W."/>
            <person name="Jeon C.O."/>
            <person name="Chun B.H."/>
        </authorList>
    </citation>
    <scope>NUCLEOTIDE SEQUENCE [LARGE SCALE GENOMIC DNA]</scope>
    <source>
        <strain evidence="16 17">TBZ9</strain>
    </source>
</reference>
<keyword evidence="9 14" id="KW-0408">Iron</keyword>
<keyword evidence="10 15" id="KW-0805">Transcription regulation</keyword>
<evidence type="ECO:0000256" key="5">
    <source>
        <dbReference type="ARBA" id="ARBA00022490"/>
    </source>
</evidence>
<dbReference type="PANTHER" id="PTHR33202">
    <property type="entry name" value="ZINC UPTAKE REGULATION PROTEIN"/>
    <property type="match status" value="1"/>
</dbReference>
<evidence type="ECO:0000256" key="12">
    <source>
        <dbReference type="ARBA" id="ARBA00023163"/>
    </source>
</evidence>
<feature type="binding site" evidence="14">
    <location>
        <position position="126"/>
    </location>
    <ligand>
        <name>Fe cation</name>
        <dbReference type="ChEBI" id="CHEBI:24875"/>
    </ligand>
</feature>
<dbReference type="SUPFAM" id="SSF46785">
    <property type="entry name" value="Winged helix' DNA-binding domain"/>
    <property type="match status" value="1"/>
</dbReference>
<reference evidence="16 17" key="2">
    <citation type="submission" date="2020-06" db="EMBL/GenBank/DDBJ databases">
        <title>Halomonas songnenensis sp. nov., a moderately halophilic bacterium isolated from saline and alkaline soils.</title>
        <authorList>
            <person name="Jiang J."/>
            <person name="Pan Y."/>
        </authorList>
    </citation>
    <scope>NUCLEOTIDE SEQUENCE [LARGE SCALE GENOMIC DNA]</scope>
    <source>
        <strain evidence="16 17">TBZ9</strain>
    </source>
</reference>
<dbReference type="AlphaFoldDB" id="A0A7Y3XAY1"/>
<dbReference type="Pfam" id="PF01475">
    <property type="entry name" value="FUR"/>
    <property type="match status" value="1"/>
</dbReference>
<comment type="subcellular location">
    <subcellularLocation>
        <location evidence="1 15">Cytoplasm</location>
    </subcellularLocation>
</comment>
<evidence type="ECO:0000256" key="8">
    <source>
        <dbReference type="ARBA" id="ARBA00022833"/>
    </source>
</evidence>
<comment type="similarity">
    <text evidence="2 15">Belongs to the Fur family.</text>
</comment>
<comment type="caution">
    <text evidence="16">The sequence shown here is derived from an EMBL/GenBank/DDBJ whole genome shotgun (WGS) entry which is preliminary data.</text>
</comment>
<evidence type="ECO:0000313" key="16">
    <source>
        <dbReference type="EMBL" id="NOG31726.1"/>
    </source>
</evidence>
<proteinExistence type="inferred from homology"/>
<feature type="binding site" evidence="14">
    <location>
        <position position="109"/>
    </location>
    <ligand>
        <name>Fe cation</name>
        <dbReference type="ChEBI" id="CHEBI:24875"/>
    </ligand>
</feature>
<dbReference type="EMBL" id="JABFHI010000003">
    <property type="protein sequence ID" value="NOG31726.1"/>
    <property type="molecule type" value="Genomic_DNA"/>
</dbReference>
<evidence type="ECO:0000256" key="6">
    <source>
        <dbReference type="ARBA" id="ARBA00022491"/>
    </source>
</evidence>
<evidence type="ECO:0000256" key="15">
    <source>
        <dbReference type="RuleBase" id="RU364037"/>
    </source>
</evidence>
<dbReference type="FunFam" id="3.30.1490.190:FF:000001">
    <property type="entry name" value="Ferric uptake regulation protein"/>
    <property type="match status" value="1"/>
</dbReference>
<evidence type="ECO:0000256" key="3">
    <source>
        <dbReference type="ARBA" id="ARBA00011738"/>
    </source>
</evidence>
<dbReference type="CDD" id="cd07153">
    <property type="entry name" value="Fur_like"/>
    <property type="match status" value="1"/>
</dbReference>
<evidence type="ECO:0000256" key="1">
    <source>
        <dbReference type="ARBA" id="ARBA00004496"/>
    </source>
</evidence>
<feature type="binding site" evidence="14">
    <location>
        <position position="88"/>
    </location>
    <ligand>
        <name>Fe cation</name>
        <dbReference type="ChEBI" id="CHEBI:24875"/>
    </ligand>
</feature>
<dbReference type="GO" id="GO:0005829">
    <property type="term" value="C:cytosol"/>
    <property type="evidence" value="ECO:0007669"/>
    <property type="project" value="TreeGrafter"/>
</dbReference>
<sequence>MADQNHELRKAGLKVTLPRVKILQILENATGQHHLSAEEVYKTLIDAGEDVGLATVYRVLTQFESAGLVIRHNFDGGHAVFELTQEDHHDHMVCLDSGEIIEFVDEIIERRQQEIAEEHGYELVDHALVLYVRPKGSKAVRPDNSVLPKHGMNKR</sequence>
<keyword evidence="8 13" id="KW-0862">Zinc</keyword>
<organism evidence="16 17">
    <name type="scientific">Vreelandella azerica</name>
    <dbReference type="NCBI Taxonomy" id="2732867"/>
    <lineage>
        <taxon>Bacteria</taxon>
        <taxon>Pseudomonadati</taxon>
        <taxon>Pseudomonadota</taxon>
        <taxon>Gammaproteobacteria</taxon>
        <taxon>Oceanospirillales</taxon>
        <taxon>Halomonadaceae</taxon>
        <taxon>Vreelandella</taxon>
    </lineage>
</organism>